<evidence type="ECO:0000256" key="1">
    <source>
        <dbReference type="ARBA" id="ARBA00008839"/>
    </source>
</evidence>
<dbReference type="InterPro" id="IPR005026">
    <property type="entry name" value="SAPAP"/>
</dbReference>
<name>A0ABQ8JL35_DERPT</name>
<feature type="compositionally biased region" description="Low complexity" evidence="2">
    <location>
        <begin position="681"/>
        <end position="694"/>
    </location>
</feature>
<reference evidence="3 4" key="2">
    <citation type="journal article" date="2022" name="Mol. Biol. Evol.">
        <title>Comparative Genomics Reveals Insights into the Divergent Evolution of Astigmatic Mites and Household Pest Adaptations.</title>
        <authorList>
            <person name="Xiong Q."/>
            <person name="Wan A.T."/>
            <person name="Liu X."/>
            <person name="Fung C.S."/>
            <person name="Xiao X."/>
            <person name="Malainual N."/>
            <person name="Hou J."/>
            <person name="Wang L."/>
            <person name="Wang M."/>
            <person name="Yang K.Y."/>
            <person name="Cui Y."/>
            <person name="Leung E.L."/>
            <person name="Nong W."/>
            <person name="Shin S.K."/>
            <person name="Au S.W."/>
            <person name="Jeong K.Y."/>
            <person name="Chew F.T."/>
            <person name="Hui J.H."/>
            <person name="Leung T.F."/>
            <person name="Tungtrongchitr A."/>
            <person name="Zhong N."/>
            <person name="Liu Z."/>
            <person name="Tsui S.K."/>
        </authorList>
    </citation>
    <scope>NUCLEOTIDE SEQUENCE [LARGE SCALE GENOMIC DNA]</scope>
    <source>
        <strain evidence="3">Derp</strain>
    </source>
</reference>
<comment type="similarity">
    <text evidence="1">Belongs to the SAPAP family.</text>
</comment>
<feature type="compositionally biased region" description="Polar residues" evidence="2">
    <location>
        <begin position="663"/>
        <end position="676"/>
    </location>
</feature>
<reference evidence="3 4" key="1">
    <citation type="journal article" date="2018" name="J. Allergy Clin. Immunol.">
        <title>High-quality assembly of Dermatophagoides pteronyssinus genome and transcriptome reveals a wide range of novel allergens.</title>
        <authorList>
            <person name="Liu X.Y."/>
            <person name="Yang K.Y."/>
            <person name="Wang M.Q."/>
            <person name="Kwok J.S."/>
            <person name="Zeng X."/>
            <person name="Yang Z."/>
            <person name="Xiao X.J."/>
            <person name="Lau C.P."/>
            <person name="Li Y."/>
            <person name="Huang Z.M."/>
            <person name="Ba J.G."/>
            <person name="Yim A.K."/>
            <person name="Ouyang C.Y."/>
            <person name="Ngai S.M."/>
            <person name="Chan T.F."/>
            <person name="Leung E.L."/>
            <person name="Liu L."/>
            <person name="Liu Z.G."/>
            <person name="Tsui S.K."/>
        </authorList>
    </citation>
    <scope>NUCLEOTIDE SEQUENCE [LARGE SCALE GENOMIC DNA]</scope>
    <source>
        <strain evidence="3">Derp</strain>
    </source>
</reference>
<comment type="caution">
    <text evidence="3">The sequence shown here is derived from an EMBL/GenBank/DDBJ whole genome shotgun (WGS) entry which is preliminary data.</text>
</comment>
<dbReference type="Pfam" id="PF03359">
    <property type="entry name" value="GKAP"/>
    <property type="match status" value="1"/>
</dbReference>
<accession>A0ABQ8JL35</accession>
<sequence>MNQNDSNQFDQQLLDSSSNNDQQQQQQIEINLNYNFVSYEDSNDNKCDDQCKSKVLVDQDQNDDDVITFRYEHYRSQTFASLVRCNSNDSVEYSSQSQSSSIYSESDDDHHRKFPRQIFEEDFIADKLPSTAFVNNDKEQQQSSAKSGKLRQFSKCLSSTTNDLHSLFRKFSCLKRISSLVDLNSQKTAETLLKKKQPKRLTYQNGKTLTKSDIIHCQEFEEKSNIEQEQSFRENSHQQQSSSTFIVPKLHIEEITDGDTQIEQLNYPVNTINILKINFNSQQTTTTNSDNNPVDQPNLIIYSESELSNDSNINTQIVQSISLSNLYPIPDQSSDFHSESDYSTEDNNNSKLTEKMIANQQNFESTQNSTSTNQPSYVNISRVNHGYVPYNRYTSEYRRDDSLLRSPIDDRFTSLPTESSNKGFLQQKVESLYGETFAEDWNKNRVKKGQSIEKSIQPNPIDQSPANQIKTTLASSKLFQKINCVDHTDSSEDTTNKSFDKDWWLREHQPQSNRNPIDDGQNDGRIFMEKIQEQKSRIQNKIQQGEKWLSNPKDIPEECIGKIRAAIGKANLLLNKKFQQFQKLCEDSINQTDGQPFRIKNDDLQGFWDMVMIQVVDINQTFDQLIQLKQNQWNLSTTEEYSSDQLDSNHKTMSPKSRIYPRQPSSNIHEITTSSPRKYDTNNNKTSTTTENINSPRDDERQRRLREIKRRAKMIMKQDDESDDIQIFAPSK</sequence>
<feature type="compositionally biased region" description="Polar residues" evidence="2">
    <location>
        <begin position="639"/>
        <end position="655"/>
    </location>
</feature>
<dbReference type="Proteomes" id="UP000887458">
    <property type="component" value="Unassembled WGS sequence"/>
</dbReference>
<evidence type="ECO:0000313" key="4">
    <source>
        <dbReference type="Proteomes" id="UP000887458"/>
    </source>
</evidence>
<feature type="compositionally biased region" description="Low complexity" evidence="2">
    <location>
        <begin position="10"/>
        <end position="25"/>
    </location>
</feature>
<dbReference type="EMBL" id="NJHN03000032">
    <property type="protein sequence ID" value="KAH9423313.1"/>
    <property type="molecule type" value="Genomic_DNA"/>
</dbReference>
<dbReference type="PANTHER" id="PTHR12353:SF31">
    <property type="entry name" value="LD44824P"/>
    <property type="match status" value="1"/>
</dbReference>
<evidence type="ECO:0000313" key="3">
    <source>
        <dbReference type="EMBL" id="KAH9423313.1"/>
    </source>
</evidence>
<protein>
    <submittedName>
        <fullName evidence="3">Dlgap1p</fullName>
    </submittedName>
</protein>
<feature type="region of interest" description="Disordered" evidence="2">
    <location>
        <begin position="639"/>
        <end position="704"/>
    </location>
</feature>
<organism evidence="3 4">
    <name type="scientific">Dermatophagoides pteronyssinus</name>
    <name type="common">European house dust mite</name>
    <dbReference type="NCBI Taxonomy" id="6956"/>
    <lineage>
        <taxon>Eukaryota</taxon>
        <taxon>Metazoa</taxon>
        <taxon>Ecdysozoa</taxon>
        <taxon>Arthropoda</taxon>
        <taxon>Chelicerata</taxon>
        <taxon>Arachnida</taxon>
        <taxon>Acari</taxon>
        <taxon>Acariformes</taxon>
        <taxon>Sarcoptiformes</taxon>
        <taxon>Astigmata</taxon>
        <taxon>Psoroptidia</taxon>
        <taxon>Analgoidea</taxon>
        <taxon>Pyroglyphidae</taxon>
        <taxon>Dermatophagoidinae</taxon>
        <taxon>Dermatophagoides</taxon>
    </lineage>
</organism>
<evidence type="ECO:0000256" key="2">
    <source>
        <dbReference type="SAM" id="MobiDB-lite"/>
    </source>
</evidence>
<dbReference type="PANTHER" id="PTHR12353">
    <property type="entry name" value="DISKS LARGE-ASSOCIATED PROTEIN DAP SAP90/PSD-95-ASSOCIATED PROTEIN"/>
    <property type="match status" value="1"/>
</dbReference>
<keyword evidence="4" id="KW-1185">Reference proteome</keyword>
<gene>
    <name evidence="3" type="primary">DLGAP1</name>
    <name evidence="3" type="ORF">DERP_003591</name>
</gene>
<feature type="region of interest" description="Disordered" evidence="2">
    <location>
        <begin position="1"/>
        <end position="25"/>
    </location>
</feature>
<proteinExistence type="inferred from homology"/>